<protein>
    <submittedName>
        <fullName evidence="1">Uncharacterized protein</fullName>
    </submittedName>
</protein>
<proteinExistence type="predicted"/>
<organism evidence="1 2">
    <name type="scientific">Phlebia brevispora</name>
    <dbReference type="NCBI Taxonomy" id="194682"/>
    <lineage>
        <taxon>Eukaryota</taxon>
        <taxon>Fungi</taxon>
        <taxon>Dikarya</taxon>
        <taxon>Basidiomycota</taxon>
        <taxon>Agaricomycotina</taxon>
        <taxon>Agaricomycetes</taxon>
        <taxon>Polyporales</taxon>
        <taxon>Meruliaceae</taxon>
        <taxon>Phlebia</taxon>
    </lineage>
</organism>
<keyword evidence="2" id="KW-1185">Reference proteome</keyword>
<dbReference type="Proteomes" id="UP001148662">
    <property type="component" value="Unassembled WGS sequence"/>
</dbReference>
<evidence type="ECO:0000313" key="1">
    <source>
        <dbReference type="EMBL" id="KAJ3556900.1"/>
    </source>
</evidence>
<sequence>MEDLEGTDSRDEARAPETKGKGKGRASWKNGEESGSAKDKDIKGKGIDTSGSGEMAVTTITKEIRKVEENLHTRIGRLIGKELDKQHQRLEEARANEQAQDFVRQEKILKLISTELTKNTTRVVEMAVKAEVQSSVLPALENITKTEVKAALNNQISKGLADSMKQNLPNEIERLLLRPDVSSHIARTFSSAVTPLVERQVKETITKSLIPAYTQQSSSMHQELAREIHSEILNLKKEVITWQSEALRGQESLIRELEQSVRLLSEQVKYLTMNAGPASSNLPIPTRASPVPSISGHQTQGISQLLRHQNMPPVTQQQGYPQQHGPYQQQSQPQQQQQQPAAPMHGPWFASNIAAPQASHPAAPPPVPAQSNITRTPPMTSQTEEWDDTYLAVLGSQDSRQLRELLARSNPEIVMPLNGQCPLSQAVVLTLVHRLSAVIGETSPADESFKSSLWWLQRASAVLNTSDPLISPYVARVLPSVQQMLNTMKQRLAILPGGPLLDTARTISDIQDMLSRKPI</sequence>
<reference evidence="1" key="1">
    <citation type="submission" date="2022-07" db="EMBL/GenBank/DDBJ databases">
        <title>Genome Sequence of Phlebia brevispora.</title>
        <authorList>
            <person name="Buettner E."/>
        </authorList>
    </citation>
    <scope>NUCLEOTIDE SEQUENCE</scope>
    <source>
        <strain evidence="1">MPL23</strain>
    </source>
</reference>
<evidence type="ECO:0000313" key="2">
    <source>
        <dbReference type="Proteomes" id="UP001148662"/>
    </source>
</evidence>
<gene>
    <name evidence="1" type="ORF">NM688_g1771</name>
</gene>
<comment type="caution">
    <text evidence="1">The sequence shown here is derived from an EMBL/GenBank/DDBJ whole genome shotgun (WGS) entry which is preliminary data.</text>
</comment>
<accession>A0ACC1TAR6</accession>
<name>A0ACC1TAR6_9APHY</name>
<dbReference type="EMBL" id="JANHOG010000201">
    <property type="protein sequence ID" value="KAJ3556900.1"/>
    <property type="molecule type" value="Genomic_DNA"/>
</dbReference>